<gene>
    <name evidence="11" type="primary">pol_7</name>
    <name evidence="11" type="ORF">g.34026</name>
</gene>
<evidence type="ECO:0000256" key="6">
    <source>
        <dbReference type="ARBA" id="ARBA00022759"/>
    </source>
</evidence>
<evidence type="ECO:0000256" key="8">
    <source>
        <dbReference type="ARBA" id="ARBA00022918"/>
    </source>
</evidence>
<dbReference type="InterPro" id="IPR036397">
    <property type="entry name" value="RNaseH_sf"/>
</dbReference>
<keyword evidence="2" id="KW-0645">Protease</keyword>
<dbReference type="Gene3D" id="3.10.10.10">
    <property type="entry name" value="HIV Type 1 Reverse Transcriptase, subunit A, domain 1"/>
    <property type="match status" value="1"/>
</dbReference>
<keyword evidence="3" id="KW-0808">Transferase</keyword>
<evidence type="ECO:0000313" key="11">
    <source>
        <dbReference type="EMBL" id="JAD00809.1"/>
    </source>
</evidence>
<dbReference type="AlphaFoldDB" id="A0A0A1WP70"/>
<dbReference type="InterPro" id="IPR041373">
    <property type="entry name" value="RT_RNaseH"/>
</dbReference>
<dbReference type="PANTHER" id="PTHR37984:SF5">
    <property type="entry name" value="PROTEIN NYNRIN-LIKE"/>
    <property type="match status" value="1"/>
</dbReference>
<dbReference type="GO" id="GO:0015074">
    <property type="term" value="P:DNA integration"/>
    <property type="evidence" value="ECO:0007669"/>
    <property type="project" value="InterPro"/>
</dbReference>
<dbReference type="InterPro" id="IPR001584">
    <property type="entry name" value="Integrase_cat-core"/>
</dbReference>
<dbReference type="GO" id="GO:0008233">
    <property type="term" value="F:peptidase activity"/>
    <property type="evidence" value="ECO:0007669"/>
    <property type="project" value="UniProtKB-KW"/>
</dbReference>
<reference evidence="11" key="2">
    <citation type="journal article" date="2015" name="Gigascience">
        <title>Reconstructing a comprehensive transcriptome assembly of a white-pupal translocated strain of the pest fruit fly Bactrocera cucurbitae.</title>
        <authorList>
            <person name="Sim S.B."/>
            <person name="Calla B."/>
            <person name="Hall B."/>
            <person name="DeRego T."/>
            <person name="Geib S.M."/>
        </authorList>
    </citation>
    <scope>NUCLEOTIDE SEQUENCE</scope>
</reference>
<dbReference type="FunFam" id="3.10.20.370:FF:000001">
    <property type="entry name" value="Retrovirus-related Pol polyprotein from transposon 17.6-like protein"/>
    <property type="match status" value="1"/>
</dbReference>
<evidence type="ECO:0000256" key="3">
    <source>
        <dbReference type="ARBA" id="ARBA00022679"/>
    </source>
</evidence>
<dbReference type="InterPro" id="IPR041588">
    <property type="entry name" value="Integrase_H2C2"/>
</dbReference>
<evidence type="ECO:0000256" key="2">
    <source>
        <dbReference type="ARBA" id="ARBA00022670"/>
    </source>
</evidence>
<dbReference type="Gene3D" id="3.30.70.270">
    <property type="match status" value="2"/>
</dbReference>
<dbReference type="PROSITE" id="PS50878">
    <property type="entry name" value="RT_POL"/>
    <property type="match status" value="1"/>
</dbReference>
<dbReference type="GO" id="GO:0003964">
    <property type="term" value="F:RNA-directed DNA polymerase activity"/>
    <property type="evidence" value="ECO:0007669"/>
    <property type="project" value="UniProtKB-KW"/>
</dbReference>
<feature type="domain" description="Reverse transcriptase" evidence="9">
    <location>
        <begin position="105"/>
        <end position="289"/>
    </location>
</feature>
<dbReference type="InterPro" id="IPR012337">
    <property type="entry name" value="RNaseH-like_sf"/>
</dbReference>
<keyword evidence="5" id="KW-0540">Nuclease</keyword>
<dbReference type="Gene3D" id="1.10.340.70">
    <property type="match status" value="1"/>
</dbReference>
<sequence>FLSKEEEDYNALAYKDNYFFNCEIEKSDILPQIRTDHLEKYEKEKLTNVIKRYKHVFYNKNDNLTFTNEIKHRIATKHDMPVYSKLYRYPEVHKAEVNNQIEIMLKQNIIRHSTSPYNSPIWIVPKKLDSTNEQKWRIVIDYRKLNDITVEDRFPMPNIDDIFDKLGKCLYFSTLDLAKGFHQIEVHPDDISKTAFSTATGHYEFLRMPFGLRNAPATFQRLINHVLKEYIGSICLVYLDDVLIFSTSIEEHLEAIDKILKRLSQANLKLQVDKCKFLLKETEFLGHLVTHEGIKPNPKKLETIDKLLLPKTQKEIKSFLGITGFYRRFIKDYSKIAHHLIKYLKQGIKVNTCDKDYVAAFEKLKMLLKNDPILIHPDFTKTFTLVTDASNFALGAALMQGNKAVSFASRTLNGHERNYSTIEKELLAIVWATKYFRPYLFGRKFIIKTDHRPLVWLHNIKEPNSKIQRWKIRLNEFDFDINYIKGKENVIADGLSRLNYESLNSDIEINLHELFDEDVNTVHSAESDSTDYIKITEQPINLFKNQLFIQNSNTNSCTTKIMFKNKIRHYLKVASNDALLEFLREKLPAKGLAVVYCQNIELYKEFQSLYIKYFVRNKSLKVLKAHSLLEDITDREKLLKLIEKTHIKNNHRGINEVYEELRRVYFYPKFQKEIQKFINSCEICKLAKFDRSPIKHSLNITATPEKHNDIVHLDIWYPQRGTMYLTSIDKLTKYATAYNLEDRTWVSILKALKQRIQYLGKPNLVIFDNELDTAVVREFLNDQKINFHTTTAYLKTGNADVERLHGTLNEHIRLFNADPNNKDDIIENVYKSILAYNNTIHSTTKYRPIDLLNNMIPQEEIFKLSKMVHERKSKRINELNQKTNRVVTDSFANNIVNNNRVSKSKPKYKKIVNYKQDGNHLVSTDKKFKKIYKSQVKRKAGINI</sequence>
<dbReference type="Pfam" id="PF17921">
    <property type="entry name" value="Integrase_H2C2"/>
    <property type="match status" value="1"/>
</dbReference>
<dbReference type="InterPro" id="IPR050951">
    <property type="entry name" value="Retrovirus_Pol_polyprotein"/>
</dbReference>
<keyword evidence="7" id="KW-0378">Hydrolase</keyword>
<dbReference type="InterPro" id="IPR000477">
    <property type="entry name" value="RT_dom"/>
</dbReference>
<evidence type="ECO:0000256" key="5">
    <source>
        <dbReference type="ARBA" id="ARBA00022722"/>
    </source>
</evidence>
<dbReference type="InterPro" id="IPR043502">
    <property type="entry name" value="DNA/RNA_pol_sf"/>
</dbReference>
<feature type="domain" description="Integrase catalytic" evidence="10">
    <location>
        <begin position="689"/>
        <end position="856"/>
    </location>
</feature>
<dbReference type="FunFam" id="3.30.70.270:FF:000020">
    <property type="entry name" value="Transposon Tf2-6 polyprotein-like Protein"/>
    <property type="match status" value="1"/>
</dbReference>
<dbReference type="Pfam" id="PF17917">
    <property type="entry name" value="RT_RNaseH"/>
    <property type="match status" value="1"/>
</dbReference>
<evidence type="ECO:0000256" key="4">
    <source>
        <dbReference type="ARBA" id="ARBA00022695"/>
    </source>
</evidence>
<dbReference type="EC" id="2.7.7.49" evidence="1"/>
<dbReference type="EMBL" id="GBXI01013483">
    <property type="protein sequence ID" value="JAD00809.1"/>
    <property type="molecule type" value="Transcribed_RNA"/>
</dbReference>
<accession>A0A0A1WP70</accession>
<dbReference type="GO" id="GO:0042575">
    <property type="term" value="C:DNA polymerase complex"/>
    <property type="evidence" value="ECO:0007669"/>
    <property type="project" value="UniProtKB-ARBA"/>
</dbReference>
<dbReference type="Pfam" id="PF00078">
    <property type="entry name" value="RVT_1"/>
    <property type="match status" value="1"/>
</dbReference>
<dbReference type="CDD" id="cd09274">
    <property type="entry name" value="RNase_HI_RT_Ty3"/>
    <property type="match status" value="1"/>
</dbReference>
<dbReference type="GO" id="GO:0006508">
    <property type="term" value="P:proteolysis"/>
    <property type="evidence" value="ECO:0007669"/>
    <property type="project" value="UniProtKB-KW"/>
</dbReference>
<dbReference type="CDD" id="cd01647">
    <property type="entry name" value="RT_LTR"/>
    <property type="match status" value="1"/>
</dbReference>
<evidence type="ECO:0000259" key="10">
    <source>
        <dbReference type="PROSITE" id="PS50994"/>
    </source>
</evidence>
<feature type="non-terminal residue" evidence="11">
    <location>
        <position position="1"/>
    </location>
</feature>
<evidence type="ECO:0000256" key="1">
    <source>
        <dbReference type="ARBA" id="ARBA00012493"/>
    </source>
</evidence>
<proteinExistence type="predicted"/>
<dbReference type="SUPFAM" id="SSF56672">
    <property type="entry name" value="DNA/RNA polymerases"/>
    <property type="match status" value="1"/>
</dbReference>
<reference evidence="11" key="1">
    <citation type="submission" date="2014-11" db="EMBL/GenBank/DDBJ databases">
        <authorList>
            <person name="Geib S."/>
        </authorList>
    </citation>
    <scope>NUCLEOTIDE SEQUENCE</scope>
</reference>
<evidence type="ECO:0000259" key="9">
    <source>
        <dbReference type="PROSITE" id="PS50878"/>
    </source>
</evidence>
<dbReference type="SUPFAM" id="SSF53098">
    <property type="entry name" value="Ribonuclease H-like"/>
    <property type="match status" value="1"/>
</dbReference>
<keyword evidence="4" id="KW-0548">Nucleotidyltransferase</keyword>
<dbReference type="GO" id="GO:0003676">
    <property type="term" value="F:nucleic acid binding"/>
    <property type="evidence" value="ECO:0007669"/>
    <property type="project" value="InterPro"/>
</dbReference>
<keyword evidence="6" id="KW-0255">Endonuclease</keyword>
<protein>
    <recommendedName>
        <fullName evidence="1">RNA-directed DNA polymerase</fullName>
        <ecNumber evidence="1">2.7.7.49</ecNumber>
    </recommendedName>
</protein>
<dbReference type="PANTHER" id="PTHR37984">
    <property type="entry name" value="PROTEIN CBG26694"/>
    <property type="match status" value="1"/>
</dbReference>
<dbReference type="FunFam" id="3.10.10.10:FF:000007">
    <property type="entry name" value="Retrovirus-related Pol polyprotein from transposon 17.6-like Protein"/>
    <property type="match status" value="1"/>
</dbReference>
<evidence type="ECO:0000256" key="7">
    <source>
        <dbReference type="ARBA" id="ARBA00022801"/>
    </source>
</evidence>
<dbReference type="PROSITE" id="PS50994">
    <property type="entry name" value="INTEGRASE"/>
    <property type="match status" value="1"/>
</dbReference>
<keyword evidence="8" id="KW-0695">RNA-directed DNA polymerase</keyword>
<dbReference type="Gene3D" id="3.30.420.10">
    <property type="entry name" value="Ribonuclease H-like superfamily/Ribonuclease H"/>
    <property type="match status" value="1"/>
</dbReference>
<dbReference type="InterPro" id="IPR043128">
    <property type="entry name" value="Rev_trsase/Diguanyl_cyclase"/>
</dbReference>
<dbReference type="GO" id="GO:0004519">
    <property type="term" value="F:endonuclease activity"/>
    <property type="evidence" value="ECO:0007669"/>
    <property type="project" value="UniProtKB-KW"/>
</dbReference>
<organism evidence="11">
    <name type="scientific">Zeugodacus cucurbitae</name>
    <name type="common">Melon fruit fly</name>
    <name type="synonym">Bactrocera cucurbitae</name>
    <dbReference type="NCBI Taxonomy" id="28588"/>
    <lineage>
        <taxon>Eukaryota</taxon>
        <taxon>Metazoa</taxon>
        <taxon>Ecdysozoa</taxon>
        <taxon>Arthropoda</taxon>
        <taxon>Hexapoda</taxon>
        <taxon>Insecta</taxon>
        <taxon>Pterygota</taxon>
        <taxon>Neoptera</taxon>
        <taxon>Endopterygota</taxon>
        <taxon>Diptera</taxon>
        <taxon>Brachycera</taxon>
        <taxon>Muscomorpha</taxon>
        <taxon>Tephritoidea</taxon>
        <taxon>Tephritidae</taxon>
        <taxon>Zeugodacus</taxon>
        <taxon>Zeugodacus</taxon>
    </lineage>
</organism>
<name>A0A0A1WP70_ZEUCU</name>